<feature type="coiled-coil region" evidence="2">
    <location>
        <begin position="279"/>
        <end position="327"/>
    </location>
</feature>
<name>A0AAV0DA28_9ASTE</name>
<evidence type="ECO:0000313" key="5">
    <source>
        <dbReference type="EMBL" id="CAH9124026.1"/>
    </source>
</evidence>
<proteinExistence type="predicted"/>
<protein>
    <recommendedName>
        <fullName evidence="3">MATH domain-containing protein</fullName>
    </recommendedName>
</protein>
<sequence length="362" mass="41080">MSKFTWRIENFSQLDAEKIYSMTFVVNEHQWRLCLYPKGDNTDHLSLYLSLANTGSLPSGWSITANYHLALINQKNNNKTIKIERKCRKFETGITSRGYPSLILVSKFHDKSEGYLVGDTCLIEAEVCVLPDACSASTNNALDSPVALYDPNESLYVEAQMFLESLLKKRSNSCMVSKAPTCEMVLLKGHASSVKEILDMLISYPFDALADPRNETAILESLSPLNDHLYLFSDGRAVEIMNLKATFPQIMQNWRNSIQGKERRSEHPWSSFDKTQSLLEELVKTGEDIKAKVKELNKKETELEAKLDVIEHNIRQLKEEREELSHHTKAVCSLAEKQAKNIKAEKVELVGPAIKKLKVNLK</sequence>
<dbReference type="Pfam" id="PF22486">
    <property type="entry name" value="MATH_2"/>
    <property type="match status" value="1"/>
</dbReference>
<dbReference type="InterPro" id="IPR008974">
    <property type="entry name" value="TRAF-like"/>
</dbReference>
<dbReference type="SUPFAM" id="SSF49599">
    <property type="entry name" value="TRAF domain-like"/>
    <property type="match status" value="1"/>
</dbReference>
<evidence type="ECO:0000313" key="6">
    <source>
        <dbReference type="Proteomes" id="UP001152523"/>
    </source>
</evidence>
<organism evidence="4 6">
    <name type="scientific">Cuscuta epithymum</name>
    <dbReference type="NCBI Taxonomy" id="186058"/>
    <lineage>
        <taxon>Eukaryota</taxon>
        <taxon>Viridiplantae</taxon>
        <taxon>Streptophyta</taxon>
        <taxon>Embryophyta</taxon>
        <taxon>Tracheophyta</taxon>
        <taxon>Spermatophyta</taxon>
        <taxon>Magnoliopsida</taxon>
        <taxon>eudicotyledons</taxon>
        <taxon>Gunneridae</taxon>
        <taxon>Pentapetalae</taxon>
        <taxon>asterids</taxon>
        <taxon>lamiids</taxon>
        <taxon>Solanales</taxon>
        <taxon>Convolvulaceae</taxon>
        <taxon>Cuscuteae</taxon>
        <taxon>Cuscuta</taxon>
        <taxon>Cuscuta subgen. Cuscuta</taxon>
    </lineage>
</organism>
<gene>
    <name evidence="4" type="ORF">CEPIT_LOCUS13779</name>
    <name evidence="5" type="ORF">CEPIT_LOCUS25675</name>
</gene>
<dbReference type="Proteomes" id="UP001152523">
    <property type="component" value="Unassembled WGS sequence"/>
</dbReference>
<dbReference type="PROSITE" id="PS50144">
    <property type="entry name" value="MATH"/>
    <property type="match status" value="1"/>
</dbReference>
<dbReference type="EMBL" id="CAMAPF010000087">
    <property type="protein sequence ID" value="CAH9096540.1"/>
    <property type="molecule type" value="Genomic_DNA"/>
</dbReference>
<comment type="caution">
    <text evidence="4">The sequence shown here is derived from an EMBL/GenBank/DDBJ whole genome shotgun (WGS) entry which is preliminary data.</text>
</comment>
<dbReference type="PANTHER" id="PTHR46236:SF35">
    <property type="entry name" value="MATH DOMAIN-CONTAINING PROTEIN"/>
    <property type="match status" value="1"/>
</dbReference>
<dbReference type="AlphaFoldDB" id="A0AAV0DA28"/>
<feature type="domain" description="MATH" evidence="3">
    <location>
        <begin position="1"/>
        <end position="127"/>
    </location>
</feature>
<dbReference type="InterPro" id="IPR050804">
    <property type="entry name" value="MCC"/>
</dbReference>
<evidence type="ECO:0000256" key="2">
    <source>
        <dbReference type="SAM" id="Coils"/>
    </source>
</evidence>
<evidence type="ECO:0000259" key="3">
    <source>
        <dbReference type="PROSITE" id="PS50144"/>
    </source>
</evidence>
<evidence type="ECO:0000256" key="1">
    <source>
        <dbReference type="ARBA" id="ARBA00023054"/>
    </source>
</evidence>
<dbReference type="CDD" id="cd00121">
    <property type="entry name" value="MATH"/>
    <property type="match status" value="1"/>
</dbReference>
<dbReference type="EMBL" id="CAMAPF010000933">
    <property type="protein sequence ID" value="CAH9124026.1"/>
    <property type="molecule type" value="Genomic_DNA"/>
</dbReference>
<dbReference type="SMART" id="SM00061">
    <property type="entry name" value="MATH"/>
    <property type="match status" value="1"/>
</dbReference>
<dbReference type="Gene3D" id="2.60.210.10">
    <property type="entry name" value="Apoptosis, Tumor Necrosis Factor Receptor Associated Protein 2, Chain A"/>
    <property type="match status" value="1"/>
</dbReference>
<evidence type="ECO:0000313" key="4">
    <source>
        <dbReference type="EMBL" id="CAH9096540.1"/>
    </source>
</evidence>
<reference evidence="4" key="1">
    <citation type="submission" date="2022-07" db="EMBL/GenBank/DDBJ databases">
        <authorList>
            <person name="Macas J."/>
            <person name="Novak P."/>
            <person name="Neumann P."/>
        </authorList>
    </citation>
    <scope>NUCLEOTIDE SEQUENCE</scope>
</reference>
<keyword evidence="6" id="KW-1185">Reference proteome</keyword>
<keyword evidence="1 2" id="KW-0175">Coiled coil</keyword>
<dbReference type="InterPro" id="IPR002083">
    <property type="entry name" value="MATH/TRAF_dom"/>
</dbReference>
<dbReference type="PANTHER" id="PTHR46236">
    <property type="entry name" value="TRAF-LIKE SUPERFAMILY PROTEIN"/>
    <property type="match status" value="1"/>
</dbReference>
<accession>A0AAV0DA28</accession>